<proteinExistence type="predicted"/>
<dbReference type="EMBL" id="CAJVPW010001346">
    <property type="protein sequence ID" value="CAG8481582.1"/>
    <property type="molecule type" value="Genomic_DNA"/>
</dbReference>
<comment type="caution">
    <text evidence="1">The sequence shown here is derived from an EMBL/GenBank/DDBJ whole genome shotgun (WGS) entry which is preliminary data.</text>
</comment>
<feature type="non-terminal residue" evidence="1">
    <location>
        <position position="1"/>
    </location>
</feature>
<evidence type="ECO:0000313" key="1">
    <source>
        <dbReference type="EMBL" id="CAG8481582.1"/>
    </source>
</evidence>
<dbReference type="Proteomes" id="UP000789366">
    <property type="component" value="Unassembled WGS sequence"/>
</dbReference>
<accession>A0ACA9KNK2</accession>
<protein>
    <submittedName>
        <fullName evidence="1">14905_t:CDS:1</fullName>
    </submittedName>
</protein>
<keyword evidence="2" id="KW-1185">Reference proteome</keyword>
<evidence type="ECO:0000313" key="2">
    <source>
        <dbReference type="Proteomes" id="UP000789366"/>
    </source>
</evidence>
<reference evidence="1" key="1">
    <citation type="submission" date="2021-06" db="EMBL/GenBank/DDBJ databases">
        <authorList>
            <person name="Kallberg Y."/>
            <person name="Tangrot J."/>
            <person name="Rosling A."/>
        </authorList>
    </citation>
    <scope>NUCLEOTIDE SEQUENCE</scope>
    <source>
        <strain evidence="1">28 12/20/2015</strain>
    </source>
</reference>
<name>A0ACA9KNK2_9GLOM</name>
<gene>
    <name evidence="1" type="ORF">SPELUC_LOCUS2152</name>
</gene>
<sequence>QQKKKLKTNKENVASLGVEKIQTSDNSQKEKLVLKEASHKNLAS</sequence>
<organism evidence="1 2">
    <name type="scientific">Cetraspora pellucida</name>
    <dbReference type="NCBI Taxonomy" id="1433469"/>
    <lineage>
        <taxon>Eukaryota</taxon>
        <taxon>Fungi</taxon>
        <taxon>Fungi incertae sedis</taxon>
        <taxon>Mucoromycota</taxon>
        <taxon>Glomeromycotina</taxon>
        <taxon>Glomeromycetes</taxon>
        <taxon>Diversisporales</taxon>
        <taxon>Gigasporaceae</taxon>
        <taxon>Cetraspora</taxon>
    </lineage>
</organism>